<protein>
    <submittedName>
        <fullName evidence="1">Uncharacterized protein</fullName>
    </submittedName>
</protein>
<keyword evidence="2" id="KW-1185">Reference proteome</keyword>
<accession>F9S312</accession>
<dbReference type="AlphaFoldDB" id="F9S312"/>
<dbReference type="EMBL" id="AFWF01000166">
    <property type="protein sequence ID" value="EGU38571.1"/>
    <property type="molecule type" value="Genomic_DNA"/>
</dbReference>
<name>F9S312_9VIBR</name>
<gene>
    <name evidence="1" type="ORF">VII00023_10589</name>
</gene>
<proteinExistence type="predicted"/>
<evidence type="ECO:0000313" key="2">
    <source>
        <dbReference type="Proteomes" id="UP000004605"/>
    </source>
</evidence>
<comment type="caution">
    <text evidence="1">The sequence shown here is derived from an EMBL/GenBank/DDBJ whole genome shotgun (WGS) entry which is preliminary data.</text>
</comment>
<evidence type="ECO:0000313" key="1">
    <source>
        <dbReference type="EMBL" id="EGU38571.1"/>
    </source>
</evidence>
<dbReference type="Proteomes" id="UP000004605">
    <property type="component" value="Unassembled WGS sequence"/>
</dbReference>
<sequence length="35" mass="4153">MQKVILQNISNLQNGNWAMHDVFMKQFNIHPKTII</sequence>
<organism evidence="1 2">
    <name type="scientific">Vibrio ichthyoenteri ATCC 700023</name>
    <dbReference type="NCBI Taxonomy" id="870968"/>
    <lineage>
        <taxon>Bacteria</taxon>
        <taxon>Pseudomonadati</taxon>
        <taxon>Pseudomonadota</taxon>
        <taxon>Gammaproteobacteria</taxon>
        <taxon>Vibrionales</taxon>
        <taxon>Vibrionaceae</taxon>
        <taxon>Vibrio</taxon>
    </lineage>
</organism>
<reference evidence="1 2" key="1">
    <citation type="journal article" date="2012" name="Int. J. Syst. Evol. Microbiol.">
        <title>Vibrio caribbeanicus sp. nov., isolated from the marine sponge Scleritoderma cyanea.</title>
        <authorList>
            <person name="Hoffmann M."/>
            <person name="Monday S.R."/>
            <person name="Allard M.W."/>
            <person name="Strain E.A."/>
            <person name="Whittaker P."/>
            <person name="Naum M."/>
            <person name="McCarthy P.J."/>
            <person name="Lopez J.V."/>
            <person name="Fischer M."/>
            <person name="Brown E.W."/>
        </authorList>
    </citation>
    <scope>NUCLEOTIDE SEQUENCE [LARGE SCALE GENOMIC DNA]</scope>
    <source>
        <strain evidence="1 2">ATCC 700023</strain>
    </source>
</reference>